<dbReference type="EMBL" id="JBBPHU010000003">
    <property type="protein sequence ID" value="KAK7520417.1"/>
    <property type="molecule type" value="Genomic_DNA"/>
</dbReference>
<feature type="region of interest" description="Disordered" evidence="1">
    <location>
        <begin position="319"/>
        <end position="364"/>
    </location>
</feature>
<feature type="compositionally biased region" description="Basic residues" evidence="1">
    <location>
        <begin position="172"/>
        <end position="181"/>
    </location>
</feature>
<evidence type="ECO:0000313" key="2">
    <source>
        <dbReference type="EMBL" id="KAK7520417.1"/>
    </source>
</evidence>
<feature type="region of interest" description="Disordered" evidence="1">
    <location>
        <begin position="256"/>
        <end position="278"/>
    </location>
</feature>
<feature type="compositionally biased region" description="Low complexity" evidence="1">
    <location>
        <begin position="319"/>
        <end position="358"/>
    </location>
</feature>
<protein>
    <submittedName>
        <fullName evidence="2">Uncharacterized protein</fullName>
    </submittedName>
</protein>
<evidence type="ECO:0000313" key="3">
    <source>
        <dbReference type="Proteomes" id="UP001363622"/>
    </source>
</evidence>
<feature type="compositionally biased region" description="Polar residues" evidence="1">
    <location>
        <begin position="199"/>
        <end position="208"/>
    </location>
</feature>
<gene>
    <name evidence="2" type="ORF">IWZ03DRAFT_137799</name>
</gene>
<accession>A0ABR1KSM2</accession>
<evidence type="ECO:0000256" key="1">
    <source>
        <dbReference type="SAM" id="MobiDB-lite"/>
    </source>
</evidence>
<proteinExistence type="predicted"/>
<dbReference type="Proteomes" id="UP001363622">
    <property type="component" value="Unassembled WGS sequence"/>
</dbReference>
<reference evidence="2 3" key="1">
    <citation type="submission" date="2024-04" db="EMBL/GenBank/DDBJ databases">
        <title>Phyllosticta paracitricarpa is synonymous to the EU quarantine fungus P. citricarpa based on phylogenomic analyses.</title>
        <authorList>
            <consortium name="Lawrence Berkeley National Laboratory"/>
            <person name="Van Ingen-Buijs V.A."/>
            <person name="Van Westerhoven A.C."/>
            <person name="Haridas S."/>
            <person name="Skiadas P."/>
            <person name="Martin F."/>
            <person name="Groenewald J.Z."/>
            <person name="Crous P.W."/>
            <person name="Seidl M.F."/>
        </authorList>
    </citation>
    <scope>NUCLEOTIDE SEQUENCE [LARGE SCALE GENOMIC DNA]</scope>
    <source>
        <strain evidence="2 3">CBS 123371</strain>
    </source>
</reference>
<organism evidence="2 3">
    <name type="scientific">Phyllosticta citriasiana</name>
    <dbReference type="NCBI Taxonomy" id="595635"/>
    <lineage>
        <taxon>Eukaryota</taxon>
        <taxon>Fungi</taxon>
        <taxon>Dikarya</taxon>
        <taxon>Ascomycota</taxon>
        <taxon>Pezizomycotina</taxon>
        <taxon>Dothideomycetes</taxon>
        <taxon>Dothideomycetes incertae sedis</taxon>
        <taxon>Botryosphaeriales</taxon>
        <taxon>Phyllostictaceae</taxon>
        <taxon>Phyllosticta</taxon>
    </lineage>
</organism>
<feature type="region of interest" description="Disordered" evidence="1">
    <location>
        <begin position="120"/>
        <end position="148"/>
    </location>
</feature>
<feature type="region of interest" description="Disordered" evidence="1">
    <location>
        <begin position="166"/>
        <end position="208"/>
    </location>
</feature>
<comment type="caution">
    <text evidence="2">The sequence shown here is derived from an EMBL/GenBank/DDBJ whole genome shotgun (WGS) entry which is preliminary data.</text>
</comment>
<sequence length="364" mass="40050">MLRQIRNPIADCRVGPILKECHPSSGSDHQGSKGSLSLSRPFLAYKTLSSHPFLASRHRASFRRFPLLQPPDASFKSIAYFAQHQLLSRFVPNFITMYHHHHQPSYNPYAAPNPPQYASQYGGTWKPEHLQPNGSMNADSFSSSFQRSASYGPQFQPYQQYAYPQSVPPQQQHHHQHHHARTSSTPVPPPFQRHDSHQDPSWYSSGRNVRRTSVQQRWDEYINSEACTDAMQGADQSYISQVTAELEMRALSDERLNRQQQAAASQPPTPGCAPGASPDFLAAQAAERERRLKWAQDMIINNPALCAEVYFAMSKPPASAAAGAGAAGATGDARSPGTASAGGRSSSSPESMGSRTSSYSNSPT</sequence>
<keyword evidence="3" id="KW-1185">Reference proteome</keyword>
<name>A0ABR1KSM2_9PEZI</name>